<dbReference type="RefSeq" id="WP_286057069.1">
    <property type="nucleotide sequence ID" value="NZ_JASVWF010000011.1"/>
</dbReference>
<evidence type="ECO:0000313" key="2">
    <source>
        <dbReference type="Proteomes" id="UP001231924"/>
    </source>
</evidence>
<comment type="caution">
    <text evidence="1">The sequence shown here is derived from an EMBL/GenBank/DDBJ whole genome shotgun (WGS) entry which is preliminary data.</text>
</comment>
<reference evidence="1 2" key="1">
    <citation type="submission" date="2023-06" db="EMBL/GenBank/DDBJ databases">
        <title>Actinomycetospora Odt1-22.</title>
        <authorList>
            <person name="Supong K."/>
        </authorList>
    </citation>
    <scope>NUCLEOTIDE SEQUENCE [LARGE SCALE GENOMIC DNA]</scope>
    <source>
        <strain evidence="1 2">Odt1-22</strain>
    </source>
</reference>
<evidence type="ECO:0000313" key="1">
    <source>
        <dbReference type="EMBL" id="MDL5160466.1"/>
    </source>
</evidence>
<proteinExistence type="predicted"/>
<accession>A0ABT7MJ08</accession>
<name>A0ABT7MJ08_9PSEU</name>
<organism evidence="1 2">
    <name type="scientific">Actinomycetospora termitidis</name>
    <dbReference type="NCBI Taxonomy" id="3053470"/>
    <lineage>
        <taxon>Bacteria</taxon>
        <taxon>Bacillati</taxon>
        <taxon>Actinomycetota</taxon>
        <taxon>Actinomycetes</taxon>
        <taxon>Pseudonocardiales</taxon>
        <taxon>Pseudonocardiaceae</taxon>
        <taxon>Actinomycetospora</taxon>
    </lineage>
</organism>
<protein>
    <submittedName>
        <fullName evidence="1">Uncharacterized protein</fullName>
    </submittedName>
</protein>
<dbReference type="Proteomes" id="UP001231924">
    <property type="component" value="Unassembled WGS sequence"/>
</dbReference>
<sequence>MGGHGLGEVHVPAAEDLDGDAELAGGGAGALHGALGAADLGAHVLDRDGDRAAGVIVGVAGVHGHDAREGLGGDVVARQDLTAAGDRGGQGDAQPVVA</sequence>
<gene>
    <name evidence="1" type="ORF">QRT03_31180</name>
</gene>
<dbReference type="EMBL" id="JASVWF010000011">
    <property type="protein sequence ID" value="MDL5160466.1"/>
    <property type="molecule type" value="Genomic_DNA"/>
</dbReference>
<keyword evidence="2" id="KW-1185">Reference proteome</keyword>